<protein>
    <submittedName>
        <fullName evidence="2">Uncharacterized protein</fullName>
    </submittedName>
</protein>
<comment type="caution">
    <text evidence="2">The sequence shown here is derived from an EMBL/GenBank/DDBJ whole genome shotgun (WGS) entry which is preliminary data.</text>
</comment>
<feature type="transmembrane region" description="Helical" evidence="1">
    <location>
        <begin position="37"/>
        <end position="57"/>
    </location>
</feature>
<dbReference type="EMBL" id="ABYH01000241">
    <property type="protein sequence ID" value="EEC96448.1"/>
    <property type="molecule type" value="Genomic_DNA"/>
</dbReference>
<evidence type="ECO:0000256" key="1">
    <source>
        <dbReference type="SAM" id="Phobius"/>
    </source>
</evidence>
<reference evidence="2 3" key="2">
    <citation type="submission" date="2008-10" db="EMBL/GenBank/DDBJ databases">
        <authorList>
            <person name="Fulton L."/>
            <person name="Clifton S."/>
            <person name="Fulton B."/>
            <person name="Xu J."/>
            <person name="Minx P."/>
            <person name="Pepin K.H."/>
            <person name="Johnson M."/>
            <person name="Bhonagiri V."/>
            <person name="Nash W.E."/>
            <person name="Mardis E.R."/>
            <person name="Wilson R.K."/>
        </authorList>
    </citation>
    <scope>NUCLEOTIDE SEQUENCE [LARGE SCALE GENOMIC DNA]</scope>
    <source>
        <strain evidence="2 3">DSM 18315</strain>
    </source>
</reference>
<dbReference type="HOGENOM" id="CLU_2274658_0_0_10"/>
<proteinExistence type="predicted"/>
<evidence type="ECO:0000313" key="3">
    <source>
        <dbReference type="Proteomes" id="UP000005510"/>
    </source>
</evidence>
<dbReference type="AlphaFoldDB" id="B7BAV0"/>
<accession>B7BAV0</accession>
<keyword evidence="1" id="KW-1133">Transmembrane helix</keyword>
<sequence>MDYAKLYLLLIFPAYPPSPPLIVSFSQIPVGPNRNSLASISILYPIFFKFPAGVIFFNKHHFQQTPNNQSSIKQVHFQRDIVLFNIYKHINSISSPSAGRKT</sequence>
<reference evidence="2 3" key="1">
    <citation type="submission" date="2008-10" db="EMBL/GenBank/DDBJ databases">
        <title>Draft genome sequence of Parabacteroides johnsonii (DSM 18315).</title>
        <authorList>
            <person name="Sudarsanam P."/>
            <person name="Ley R."/>
            <person name="Guruge J."/>
            <person name="Turnbaugh P.J."/>
            <person name="Mahowald M."/>
            <person name="Liep D."/>
            <person name="Gordon J."/>
        </authorList>
    </citation>
    <scope>NUCLEOTIDE SEQUENCE [LARGE SCALE GENOMIC DNA]</scope>
    <source>
        <strain evidence="2 3">DSM 18315</strain>
    </source>
</reference>
<dbReference type="STRING" id="537006.PRABACTJOHN_02160"/>
<organism evidence="2 3">
    <name type="scientific">Parabacteroides johnsonii DSM 18315</name>
    <dbReference type="NCBI Taxonomy" id="537006"/>
    <lineage>
        <taxon>Bacteria</taxon>
        <taxon>Pseudomonadati</taxon>
        <taxon>Bacteroidota</taxon>
        <taxon>Bacteroidia</taxon>
        <taxon>Bacteroidales</taxon>
        <taxon>Tannerellaceae</taxon>
        <taxon>Parabacteroides</taxon>
    </lineage>
</organism>
<dbReference type="Proteomes" id="UP000005510">
    <property type="component" value="Unassembled WGS sequence"/>
</dbReference>
<feature type="transmembrane region" description="Helical" evidence="1">
    <location>
        <begin position="6"/>
        <end position="25"/>
    </location>
</feature>
<keyword evidence="1" id="KW-0472">Membrane</keyword>
<gene>
    <name evidence="2" type="ORF">PRABACTJOHN_02160</name>
</gene>
<evidence type="ECO:0000313" key="2">
    <source>
        <dbReference type="EMBL" id="EEC96448.1"/>
    </source>
</evidence>
<keyword evidence="1" id="KW-0812">Transmembrane</keyword>
<name>B7BAV0_9BACT</name>